<dbReference type="InterPro" id="IPR051238">
    <property type="entry name" value="GDSL_esterase/lipase"/>
</dbReference>
<feature type="signal peptide" evidence="8">
    <location>
        <begin position="1"/>
        <end position="25"/>
    </location>
</feature>
<dbReference type="Proteomes" id="UP000436088">
    <property type="component" value="Unassembled WGS sequence"/>
</dbReference>
<evidence type="ECO:0000256" key="3">
    <source>
        <dbReference type="ARBA" id="ARBA00022525"/>
    </source>
</evidence>
<dbReference type="GO" id="GO:0016042">
    <property type="term" value="P:lipid catabolic process"/>
    <property type="evidence" value="ECO:0007669"/>
    <property type="project" value="UniProtKB-KW"/>
</dbReference>
<evidence type="ECO:0000256" key="4">
    <source>
        <dbReference type="ARBA" id="ARBA00022729"/>
    </source>
</evidence>
<comment type="similarity">
    <text evidence="2">Belongs to the 'GDSL' lipolytic enzyme family.</text>
</comment>
<evidence type="ECO:0000256" key="1">
    <source>
        <dbReference type="ARBA" id="ARBA00004613"/>
    </source>
</evidence>
<evidence type="ECO:0000313" key="9">
    <source>
        <dbReference type="EMBL" id="KAE8663930.1"/>
    </source>
</evidence>
<dbReference type="GO" id="GO:0005576">
    <property type="term" value="C:extracellular region"/>
    <property type="evidence" value="ECO:0007669"/>
    <property type="project" value="UniProtKB-SubCell"/>
</dbReference>
<evidence type="ECO:0000256" key="7">
    <source>
        <dbReference type="ARBA" id="ARBA00023098"/>
    </source>
</evidence>
<keyword evidence="7" id="KW-0443">Lipid metabolism</keyword>
<evidence type="ECO:0000256" key="5">
    <source>
        <dbReference type="ARBA" id="ARBA00022801"/>
    </source>
</evidence>
<dbReference type="PANTHER" id="PTHR45650:SF14">
    <property type="entry name" value="GDSL ESTERASE_LIPASE 7-LIKE"/>
    <property type="match status" value="1"/>
</dbReference>
<evidence type="ECO:0000256" key="6">
    <source>
        <dbReference type="ARBA" id="ARBA00022963"/>
    </source>
</evidence>
<evidence type="ECO:0000313" key="10">
    <source>
        <dbReference type="Proteomes" id="UP000436088"/>
    </source>
</evidence>
<dbReference type="Gene3D" id="3.40.50.1110">
    <property type="entry name" value="SGNH hydrolase"/>
    <property type="match status" value="1"/>
</dbReference>
<feature type="chain" id="PRO_5025363084" description="GDSL esterase/lipase" evidence="8">
    <location>
        <begin position="26"/>
        <end position="138"/>
    </location>
</feature>
<keyword evidence="3" id="KW-0964">Secreted</keyword>
<keyword evidence="5" id="KW-0378">Hydrolase</keyword>
<dbReference type="EMBL" id="VEPZ02001662">
    <property type="protein sequence ID" value="KAE8663930.1"/>
    <property type="molecule type" value="Genomic_DNA"/>
</dbReference>
<evidence type="ECO:0008006" key="11">
    <source>
        <dbReference type="Google" id="ProtNLM"/>
    </source>
</evidence>
<reference evidence="9" key="1">
    <citation type="submission" date="2019-09" db="EMBL/GenBank/DDBJ databases">
        <title>Draft genome information of white flower Hibiscus syriacus.</title>
        <authorList>
            <person name="Kim Y.-M."/>
        </authorList>
    </citation>
    <scope>NUCLEOTIDE SEQUENCE [LARGE SCALE GENOMIC DNA]</scope>
    <source>
        <strain evidence="9">YM2019G1</strain>
    </source>
</reference>
<evidence type="ECO:0000256" key="8">
    <source>
        <dbReference type="SAM" id="SignalP"/>
    </source>
</evidence>
<dbReference type="AlphaFoldDB" id="A0A6A2X4Z7"/>
<proteinExistence type="inferred from homology"/>
<dbReference type="InterPro" id="IPR036514">
    <property type="entry name" value="SGNH_hydro_sf"/>
</dbReference>
<keyword evidence="10" id="KW-1185">Reference proteome</keyword>
<accession>A0A6A2X4Z7</accession>
<protein>
    <recommendedName>
        <fullName evidence="11">GDSL esterase/lipase</fullName>
    </recommendedName>
</protein>
<keyword evidence="4 8" id="KW-0732">Signal</keyword>
<dbReference type="InterPro" id="IPR008265">
    <property type="entry name" value="Lipase_GDSL_AS"/>
</dbReference>
<dbReference type="GO" id="GO:0016298">
    <property type="term" value="F:lipase activity"/>
    <property type="evidence" value="ECO:0007669"/>
    <property type="project" value="InterPro"/>
</dbReference>
<comment type="subcellular location">
    <subcellularLocation>
        <location evidence="1">Secreted</location>
    </subcellularLocation>
</comment>
<name>A0A6A2X4Z7_HIBSY</name>
<organism evidence="9 10">
    <name type="scientific">Hibiscus syriacus</name>
    <name type="common">Rose of Sharon</name>
    <dbReference type="NCBI Taxonomy" id="106335"/>
    <lineage>
        <taxon>Eukaryota</taxon>
        <taxon>Viridiplantae</taxon>
        <taxon>Streptophyta</taxon>
        <taxon>Embryophyta</taxon>
        <taxon>Tracheophyta</taxon>
        <taxon>Spermatophyta</taxon>
        <taxon>Magnoliopsida</taxon>
        <taxon>eudicotyledons</taxon>
        <taxon>Gunneridae</taxon>
        <taxon>Pentapetalae</taxon>
        <taxon>rosids</taxon>
        <taxon>malvids</taxon>
        <taxon>Malvales</taxon>
        <taxon>Malvaceae</taxon>
        <taxon>Malvoideae</taxon>
        <taxon>Hibiscus</taxon>
    </lineage>
</organism>
<evidence type="ECO:0000256" key="2">
    <source>
        <dbReference type="ARBA" id="ARBA00008668"/>
    </source>
</evidence>
<sequence>MGKMKMKLHAHLLVLLVVFINLSSCREVPAVFIFGDSVFEAGNNRLNKNCSVQADFPPYGSAFSHHVPTGGFTNGRTVADFISQSSASGCNNRFGGSDGVDGSRKAYPSNGINFAIAGAVFSREPIKTWFVTIFFILI</sequence>
<keyword evidence="6" id="KW-0442">Lipid degradation</keyword>
<comment type="caution">
    <text evidence="9">The sequence shown here is derived from an EMBL/GenBank/DDBJ whole genome shotgun (WGS) entry which is preliminary data.</text>
</comment>
<dbReference type="PROSITE" id="PS01098">
    <property type="entry name" value="LIPASE_GDSL_SER"/>
    <property type="match status" value="1"/>
</dbReference>
<gene>
    <name evidence="9" type="ORF">F3Y22_tig00112863pilonHSYRG00026</name>
</gene>
<dbReference type="PANTHER" id="PTHR45650">
    <property type="entry name" value="GDSL-LIKE LIPASE/ACYLHYDROLASE-RELATED"/>
    <property type="match status" value="1"/>
</dbReference>